<dbReference type="RefSeq" id="WP_132926643.1">
    <property type="nucleotide sequence ID" value="NZ_SJOI01000001.1"/>
</dbReference>
<evidence type="ECO:0000313" key="2">
    <source>
        <dbReference type="EMBL" id="TCL06886.1"/>
    </source>
</evidence>
<feature type="region of interest" description="Disordered" evidence="1">
    <location>
        <begin position="20"/>
        <end position="53"/>
    </location>
</feature>
<sequence>MKVSRIIQFLTTIWRHIATPKQNGPSKPLESLSATGSSAPTPQPVSTDSVPADSSIKPEVKQMSFSLSAVATALTTVASAVKASEVIYEAGAQLIQIAENAYSNASGSGATKKVAVLAALEALCTEIGEDWSTIKAEISAWIDMVIQTWNTLKSFVTPMEDPTPVADANPTAVDGTATEEAV</sequence>
<name>A0A4R1NQ65_9GAMM</name>
<feature type="region of interest" description="Disordered" evidence="1">
    <location>
        <begin position="161"/>
        <end position="182"/>
    </location>
</feature>
<proteinExistence type="predicted"/>
<dbReference type="Proteomes" id="UP000294555">
    <property type="component" value="Unassembled WGS sequence"/>
</dbReference>
<feature type="compositionally biased region" description="Polar residues" evidence="1">
    <location>
        <begin position="32"/>
        <end position="49"/>
    </location>
</feature>
<organism evidence="2 3">
    <name type="scientific">Sodalis ligni</name>
    <dbReference type="NCBI Taxonomy" id="2697027"/>
    <lineage>
        <taxon>Bacteria</taxon>
        <taxon>Pseudomonadati</taxon>
        <taxon>Pseudomonadota</taxon>
        <taxon>Gammaproteobacteria</taxon>
        <taxon>Enterobacterales</taxon>
        <taxon>Bruguierivoracaceae</taxon>
        <taxon>Sodalis</taxon>
    </lineage>
</organism>
<keyword evidence="3" id="KW-1185">Reference proteome</keyword>
<reference evidence="2 3" key="1">
    <citation type="submission" date="2019-02" db="EMBL/GenBank/DDBJ databases">
        <title>Investigation of anaerobic lignin degradation for improved lignocellulosic biofuels.</title>
        <authorList>
            <person name="Deangelis K."/>
        </authorList>
    </citation>
    <scope>NUCLEOTIDE SEQUENCE [LARGE SCALE GENOMIC DNA]</scope>
    <source>
        <strain evidence="2 3">159R</strain>
    </source>
</reference>
<dbReference type="EMBL" id="SJOI01000001">
    <property type="protein sequence ID" value="TCL06886.1"/>
    <property type="molecule type" value="Genomic_DNA"/>
</dbReference>
<gene>
    <name evidence="2" type="ORF">EZJ58_5183</name>
</gene>
<protein>
    <submittedName>
        <fullName evidence="2">Uncharacterized protein</fullName>
    </submittedName>
</protein>
<evidence type="ECO:0000313" key="3">
    <source>
        <dbReference type="Proteomes" id="UP000294555"/>
    </source>
</evidence>
<dbReference type="OrthoDB" id="9979211at2"/>
<comment type="caution">
    <text evidence="2">The sequence shown here is derived from an EMBL/GenBank/DDBJ whole genome shotgun (WGS) entry which is preliminary data.</text>
</comment>
<evidence type="ECO:0000256" key="1">
    <source>
        <dbReference type="SAM" id="MobiDB-lite"/>
    </source>
</evidence>
<accession>A0A4R1NQ65</accession>
<dbReference type="AlphaFoldDB" id="A0A4R1NQ65"/>